<comment type="caution">
    <text evidence="4">The sequence shown here is derived from an EMBL/GenBank/DDBJ whole genome shotgun (WGS) entry which is preliminary data.</text>
</comment>
<dbReference type="AlphaFoldDB" id="A0A2S4LVX8"/>
<accession>A0A2S4LVX8</accession>
<keyword evidence="3" id="KW-0574">Periplasm</keyword>
<comment type="similarity">
    <text evidence="2">Belongs to the bacterial solute-binding protein 1 family.</text>
</comment>
<evidence type="ECO:0000256" key="3">
    <source>
        <dbReference type="ARBA" id="ARBA00022764"/>
    </source>
</evidence>
<name>A0A2S4LVX8_9HYPH</name>
<organism evidence="4 5">
    <name type="scientific">Bosea psychrotolerans</name>
    <dbReference type="NCBI Taxonomy" id="1871628"/>
    <lineage>
        <taxon>Bacteria</taxon>
        <taxon>Pseudomonadati</taxon>
        <taxon>Pseudomonadota</taxon>
        <taxon>Alphaproteobacteria</taxon>
        <taxon>Hyphomicrobiales</taxon>
        <taxon>Boseaceae</taxon>
        <taxon>Bosea</taxon>
    </lineage>
</organism>
<evidence type="ECO:0000313" key="5">
    <source>
        <dbReference type="Proteomes" id="UP000236919"/>
    </source>
</evidence>
<evidence type="ECO:0000313" key="4">
    <source>
        <dbReference type="EMBL" id="POR46613.1"/>
    </source>
</evidence>
<protein>
    <submittedName>
        <fullName evidence="4">Carbohydrate ABC transporter substrate-binding protein (CUT1 family)</fullName>
    </submittedName>
</protein>
<dbReference type="Pfam" id="PF01547">
    <property type="entry name" value="SBP_bac_1"/>
    <property type="match status" value="1"/>
</dbReference>
<dbReference type="Gene3D" id="3.40.190.10">
    <property type="entry name" value="Periplasmic binding protein-like II"/>
    <property type="match status" value="2"/>
</dbReference>
<proteinExistence type="inferred from homology"/>
<dbReference type="RefSeq" id="WP_103720949.1">
    <property type="nucleotide sequence ID" value="NZ_PQFZ01000023.1"/>
</dbReference>
<dbReference type="SUPFAM" id="SSF53850">
    <property type="entry name" value="Periplasmic binding protein-like II"/>
    <property type="match status" value="1"/>
</dbReference>
<dbReference type="CDD" id="cd13585">
    <property type="entry name" value="PBP2_TMBP_like"/>
    <property type="match status" value="1"/>
</dbReference>
<dbReference type="EMBL" id="PQFZ01000023">
    <property type="protein sequence ID" value="POR46613.1"/>
    <property type="molecule type" value="Genomic_DNA"/>
</dbReference>
<evidence type="ECO:0000256" key="2">
    <source>
        <dbReference type="ARBA" id="ARBA00008520"/>
    </source>
</evidence>
<dbReference type="InterPro" id="IPR050490">
    <property type="entry name" value="Bact_solute-bd_prot1"/>
</dbReference>
<reference evidence="4 5" key="1">
    <citation type="submission" date="2018-01" db="EMBL/GenBank/DDBJ databases">
        <title>Genomic Encyclopedia of Type Strains, Phase III (KMG-III): the genomes of soil and plant-associated and newly described type strains.</title>
        <authorList>
            <person name="Whitman W."/>
        </authorList>
    </citation>
    <scope>NUCLEOTIDE SEQUENCE [LARGE SCALE GENOMIC DNA]</scope>
    <source>
        <strain evidence="4 5">1131</strain>
    </source>
</reference>
<evidence type="ECO:0000256" key="1">
    <source>
        <dbReference type="ARBA" id="ARBA00004418"/>
    </source>
</evidence>
<dbReference type="Proteomes" id="UP000236919">
    <property type="component" value="Unassembled WGS sequence"/>
</dbReference>
<dbReference type="InterPro" id="IPR006059">
    <property type="entry name" value="SBP"/>
</dbReference>
<dbReference type="PANTHER" id="PTHR43649:SF12">
    <property type="entry name" value="DIACETYLCHITOBIOSE BINDING PROTEIN DASA"/>
    <property type="match status" value="1"/>
</dbReference>
<gene>
    <name evidence="4" type="ORF">CYD53_1239</name>
</gene>
<comment type="subcellular location">
    <subcellularLocation>
        <location evidence="1">Periplasm</location>
    </subcellularLocation>
</comment>
<dbReference type="PANTHER" id="PTHR43649">
    <property type="entry name" value="ARABINOSE-BINDING PROTEIN-RELATED"/>
    <property type="match status" value="1"/>
</dbReference>
<dbReference type="GO" id="GO:0042597">
    <property type="term" value="C:periplasmic space"/>
    <property type="evidence" value="ECO:0007669"/>
    <property type="project" value="UniProtKB-SubCell"/>
</dbReference>
<sequence length="410" mass="44483">MERRTFIKLAGASALSFPLAAPLARPAIAQGATTVRWWYHFDNPQHSPAELVAKFEAENPGIKVQAESIPWGGGNDYQTRLFAALVAGNGPDCAMVRLSWAARFQQMKALAPIDDLIAGWAGRSDIADNIWKLNKGADGKQYYLPLQYVVLYLYYRQDLFEQAGLKPPATFEDFRSAAKALTKADVSGFGLRGGAGGFDHWGPFVLGGGASFEKGGMISEKALAANRWFVDLTLKDKVVPASAPTDSFRQIVDTFKAGRTAMTIHHVGSANEIVGVLGDKVSAVPVPRGPDGKGWTYFGDESNAVFAASKAREAAFKWCAFLSTAENNVVLNKFTGQLPIATSAAKDWTLHPKRFVEASAASLPIAASLPDSPKTPDFIARIWPANMQRALLGQIQPDEMMRAIEQHFHG</sequence>
<keyword evidence="5" id="KW-1185">Reference proteome</keyword>
<dbReference type="OrthoDB" id="9770625at2"/>